<reference evidence="1" key="2">
    <citation type="submission" date="2023-06" db="EMBL/GenBank/DDBJ databases">
        <authorList>
            <consortium name="Lawrence Berkeley National Laboratory"/>
            <person name="Haridas S."/>
            <person name="Hensen N."/>
            <person name="Bonometti L."/>
            <person name="Westerberg I."/>
            <person name="Brannstrom I.O."/>
            <person name="Guillou S."/>
            <person name="Cros-Aarteil S."/>
            <person name="Calhoun S."/>
            <person name="Kuo A."/>
            <person name="Mondo S."/>
            <person name="Pangilinan J."/>
            <person name="Riley R."/>
            <person name="Labutti K."/>
            <person name="Andreopoulos B."/>
            <person name="Lipzen A."/>
            <person name="Chen C."/>
            <person name="Yanf M."/>
            <person name="Daum C."/>
            <person name="Ng V."/>
            <person name="Clum A."/>
            <person name="Steindorff A."/>
            <person name="Ohm R."/>
            <person name="Martin F."/>
            <person name="Silar P."/>
            <person name="Natvig D."/>
            <person name="Lalanne C."/>
            <person name="Gautier V."/>
            <person name="Ament-Velasquez S.L."/>
            <person name="Kruys A."/>
            <person name="Hutchinson M.I."/>
            <person name="Powell A.J."/>
            <person name="Barry K."/>
            <person name="Miller A.N."/>
            <person name="Grigoriev I.V."/>
            <person name="Debuchy R."/>
            <person name="Gladieux P."/>
            <person name="Thoren M.H."/>
            <person name="Johannesson H."/>
        </authorList>
    </citation>
    <scope>NUCLEOTIDE SEQUENCE</scope>
    <source>
        <strain evidence="1">CBS 560.94</strain>
    </source>
</reference>
<dbReference type="Proteomes" id="UP001278500">
    <property type="component" value="Unassembled WGS sequence"/>
</dbReference>
<organism evidence="1 2">
    <name type="scientific">Neurospora tetraspora</name>
    <dbReference type="NCBI Taxonomy" id="94610"/>
    <lineage>
        <taxon>Eukaryota</taxon>
        <taxon>Fungi</taxon>
        <taxon>Dikarya</taxon>
        <taxon>Ascomycota</taxon>
        <taxon>Pezizomycotina</taxon>
        <taxon>Sordariomycetes</taxon>
        <taxon>Sordariomycetidae</taxon>
        <taxon>Sordariales</taxon>
        <taxon>Sordariaceae</taxon>
        <taxon>Neurospora</taxon>
    </lineage>
</organism>
<dbReference type="EMBL" id="JAUEPP010000010">
    <property type="protein sequence ID" value="KAK3334690.1"/>
    <property type="molecule type" value="Genomic_DNA"/>
</dbReference>
<evidence type="ECO:0000313" key="1">
    <source>
        <dbReference type="EMBL" id="KAK3334690.1"/>
    </source>
</evidence>
<dbReference type="GeneID" id="87862987"/>
<keyword evidence="2" id="KW-1185">Reference proteome</keyword>
<reference evidence="1" key="1">
    <citation type="journal article" date="2023" name="Mol. Phylogenet. Evol.">
        <title>Genome-scale phylogeny and comparative genomics of the fungal order Sordariales.</title>
        <authorList>
            <person name="Hensen N."/>
            <person name="Bonometti L."/>
            <person name="Westerberg I."/>
            <person name="Brannstrom I.O."/>
            <person name="Guillou S."/>
            <person name="Cros-Aarteil S."/>
            <person name="Calhoun S."/>
            <person name="Haridas S."/>
            <person name="Kuo A."/>
            <person name="Mondo S."/>
            <person name="Pangilinan J."/>
            <person name="Riley R."/>
            <person name="LaButti K."/>
            <person name="Andreopoulos B."/>
            <person name="Lipzen A."/>
            <person name="Chen C."/>
            <person name="Yan M."/>
            <person name="Daum C."/>
            <person name="Ng V."/>
            <person name="Clum A."/>
            <person name="Steindorff A."/>
            <person name="Ohm R.A."/>
            <person name="Martin F."/>
            <person name="Silar P."/>
            <person name="Natvig D.O."/>
            <person name="Lalanne C."/>
            <person name="Gautier V."/>
            <person name="Ament-Velasquez S.L."/>
            <person name="Kruys A."/>
            <person name="Hutchinson M.I."/>
            <person name="Powell A.J."/>
            <person name="Barry K."/>
            <person name="Miller A.N."/>
            <person name="Grigoriev I.V."/>
            <person name="Debuchy R."/>
            <person name="Gladieux P."/>
            <person name="Hiltunen Thoren M."/>
            <person name="Johannesson H."/>
        </authorList>
    </citation>
    <scope>NUCLEOTIDE SEQUENCE</scope>
    <source>
        <strain evidence="1">CBS 560.94</strain>
    </source>
</reference>
<protein>
    <submittedName>
        <fullName evidence="1">Uncharacterized protein</fullName>
    </submittedName>
</protein>
<dbReference type="RefSeq" id="XP_062676856.1">
    <property type="nucleotide sequence ID" value="XM_062825833.1"/>
</dbReference>
<name>A0AAE0J199_9PEZI</name>
<evidence type="ECO:0000313" key="2">
    <source>
        <dbReference type="Proteomes" id="UP001278500"/>
    </source>
</evidence>
<dbReference type="AlphaFoldDB" id="A0AAE0J199"/>
<comment type="caution">
    <text evidence="1">The sequence shown here is derived from an EMBL/GenBank/DDBJ whole genome shotgun (WGS) entry which is preliminary data.</text>
</comment>
<gene>
    <name evidence="1" type="ORF">B0H65DRAFT_446949</name>
</gene>
<accession>A0AAE0J199</accession>
<sequence length="257" mass="28740">MSLGTSSQQGILSPSYKPLELGVVRAPTKSNIQFDLGIYNRQFLEILEDRIPSMLGDHQGVRVFCEELEAMLIEPLGWSGFVLRTNHVFFGVVFASPNKTNVDPEAGKIATKCRKNDRNMFLVNEEDRPTVQMPKSVSLIISDVLIYTRKRLWIQQRTGHQNAKAIAASATSMETAPTTTEPAIDEEFHAMSPAKTPQPPRQETIYLSITIIQLGFRRQRYLQVMESKSRKLCGLPHPPSNAASPLRHGLELRAAAV</sequence>
<proteinExistence type="predicted"/>